<accession>A0AAU9NJG0</accession>
<dbReference type="Proteomes" id="UP001157418">
    <property type="component" value="Unassembled WGS sequence"/>
</dbReference>
<proteinExistence type="predicted"/>
<dbReference type="AlphaFoldDB" id="A0AAU9NJG0"/>
<evidence type="ECO:0000313" key="2">
    <source>
        <dbReference type="Proteomes" id="UP001157418"/>
    </source>
</evidence>
<organism evidence="1 2">
    <name type="scientific">Lactuca virosa</name>
    <dbReference type="NCBI Taxonomy" id="75947"/>
    <lineage>
        <taxon>Eukaryota</taxon>
        <taxon>Viridiplantae</taxon>
        <taxon>Streptophyta</taxon>
        <taxon>Embryophyta</taxon>
        <taxon>Tracheophyta</taxon>
        <taxon>Spermatophyta</taxon>
        <taxon>Magnoliopsida</taxon>
        <taxon>eudicotyledons</taxon>
        <taxon>Gunneridae</taxon>
        <taxon>Pentapetalae</taxon>
        <taxon>asterids</taxon>
        <taxon>campanulids</taxon>
        <taxon>Asterales</taxon>
        <taxon>Asteraceae</taxon>
        <taxon>Cichorioideae</taxon>
        <taxon>Cichorieae</taxon>
        <taxon>Lactucinae</taxon>
        <taxon>Lactuca</taxon>
    </lineage>
</organism>
<comment type="caution">
    <text evidence="1">The sequence shown here is derived from an EMBL/GenBank/DDBJ whole genome shotgun (WGS) entry which is preliminary data.</text>
</comment>
<gene>
    <name evidence="1" type="ORF">LVIROSA_LOCUS24263</name>
</gene>
<dbReference type="EMBL" id="CAKMRJ010004445">
    <property type="protein sequence ID" value="CAH1437980.1"/>
    <property type="molecule type" value="Genomic_DNA"/>
</dbReference>
<protein>
    <submittedName>
        <fullName evidence="1">Uncharacterized protein</fullName>
    </submittedName>
</protein>
<sequence>MEYFLKPQENSFRSLVEGIEHKQAENLAIQSKSFDYEIQKLRDIAKERHELFVEQVTKIKEYVDLKVAKLKSELSKEVRKIEQNYTLLHSKVDVIATVISKLVELNTKYTNKLEVKS</sequence>
<name>A0AAU9NJG0_9ASTR</name>
<evidence type="ECO:0000313" key="1">
    <source>
        <dbReference type="EMBL" id="CAH1437980.1"/>
    </source>
</evidence>
<reference evidence="1 2" key="1">
    <citation type="submission" date="2022-01" db="EMBL/GenBank/DDBJ databases">
        <authorList>
            <person name="Xiong W."/>
            <person name="Schranz E."/>
        </authorList>
    </citation>
    <scope>NUCLEOTIDE SEQUENCE [LARGE SCALE GENOMIC DNA]</scope>
</reference>
<keyword evidence="2" id="KW-1185">Reference proteome</keyword>